<keyword evidence="1" id="KW-0677">Repeat</keyword>
<dbReference type="SUPFAM" id="SSF48452">
    <property type="entry name" value="TPR-like"/>
    <property type="match status" value="3"/>
</dbReference>
<dbReference type="InterPro" id="IPR019734">
    <property type="entry name" value="TPR_rpt"/>
</dbReference>
<dbReference type="PROSITE" id="PS51257">
    <property type="entry name" value="PROKAR_LIPOPROTEIN"/>
    <property type="match status" value="1"/>
</dbReference>
<evidence type="ECO:0000256" key="3">
    <source>
        <dbReference type="PROSITE-ProRule" id="PRU00339"/>
    </source>
</evidence>
<evidence type="ECO:0000313" key="4">
    <source>
        <dbReference type="EMBL" id="APD92423.1"/>
    </source>
</evidence>
<dbReference type="InterPro" id="IPR011990">
    <property type="entry name" value="TPR-like_helical_dom_sf"/>
</dbReference>
<name>A0AAC9JEQ1_9ALTE</name>
<evidence type="ECO:0008006" key="6">
    <source>
        <dbReference type="Google" id="ProtNLM"/>
    </source>
</evidence>
<dbReference type="Proteomes" id="UP000182101">
    <property type="component" value="Plasmid pAMCP48-600"/>
</dbReference>
<accession>A0AAC9JEQ1</accession>
<reference evidence="4 5" key="1">
    <citation type="submission" date="2016-11" db="EMBL/GenBank/DDBJ databases">
        <title>Networking in microbes: conjugative elements and plasmids in the genus Alteromonas.</title>
        <authorList>
            <person name="Lopez-Perez M."/>
            <person name="Ramon-Marco N."/>
            <person name="Rodriguez-Valera F."/>
        </authorList>
    </citation>
    <scope>NUCLEOTIDE SEQUENCE [LARGE SCALE GENOMIC DNA]</scope>
    <source>
        <strain evidence="4 5">CP48</strain>
        <plasmid evidence="5">pamcp48-600</plasmid>
    </source>
</reference>
<dbReference type="Pfam" id="PF14559">
    <property type="entry name" value="TPR_19"/>
    <property type="match status" value="1"/>
</dbReference>
<evidence type="ECO:0000256" key="1">
    <source>
        <dbReference type="ARBA" id="ARBA00022737"/>
    </source>
</evidence>
<sequence length="884" mass="97149">MKKTVIALVVGATFVLSGCNEPTAQESATKGQNLLAENNVRAAGIEFKAALQRDPTNVDARVGLGKLALMDRDFSGAMVEFQRAKEQQELLGRDAQMINELIARTAHRSEDVVSLMALEGHGNPEIAYYQIVRLTTEGKTQDARELFDSIENYSSAYTALANVLVVASESSPEEGMRLMPDVNDGYNDAQKSEHALLASGIALRNKDAGKAAEHLKTYHEINPRDYERALQLSHILVKEKQYDEAQPIVSTLKRVFPTHGMISELDAIIAYEQKDFDRAISSATTALVSDPNQTIPRLILAYSAGSNGDPKTSLENLEFVIDELPAEHPAQRLYIKLKAETGELEGMADRALNLKGETTADSELLTNLGLELLMKGDVDSAKKLAKKAKNIQVTGDTRSSLGLLQLSIGDDDAFNNLEKAFTNNPESKIAADNLATAYLASERYEDAFLLGNKWVMEGKKVEGNMLKAVSKARMDQGEEAKALFNQVLTDAPSHFMARAGVLEVEVQLGNYEKAEERFEEWVTEEGMAGLFRHYLSAIKAERDIDGVKSALSHFDNLVSTGKVKSEQAYLLSAQVHYLIGEIKESKALLDKISREDIPNPDYWLLKASVNEQVEEYNTALDAYKAWQEIEPNLPLPVIGQVRILAKQNQLDDAITVLDAAMPNLKNQIPGRIMRMQLLIEKGDWAQLANDYTRLPVEVKSSTFGKAIAGVIAVRKGDFAASEDIVSVLKDYPNAKLLRWAVAGLTKTPGLRGKVVPLLESYTENNPNAAGAWFMLGNEYAGTEQFKRAIGPYERVAELIPDNAMVLNNLAYSQLQTGDISSAIKNAKKAVDKMPEEGSFLETLASALIEDGRPGEAVALMEEFIGKGLKANDVFMTTLERARSS</sequence>
<evidence type="ECO:0000313" key="5">
    <source>
        <dbReference type="Proteomes" id="UP000182101"/>
    </source>
</evidence>
<feature type="repeat" description="TPR" evidence="3">
    <location>
        <begin position="769"/>
        <end position="802"/>
    </location>
</feature>
<keyword evidence="4" id="KW-0614">Plasmid</keyword>
<dbReference type="AlphaFoldDB" id="A0AAC9JEQ1"/>
<dbReference type="SMART" id="SM00028">
    <property type="entry name" value="TPR"/>
    <property type="match status" value="7"/>
</dbReference>
<protein>
    <recommendedName>
        <fullName evidence="6">PEP-CTERM system TPR-repeat protein PrsT</fullName>
    </recommendedName>
</protein>
<dbReference type="PROSITE" id="PS50005">
    <property type="entry name" value="TPR"/>
    <property type="match status" value="1"/>
</dbReference>
<geneLocation type="plasmid" evidence="5">
    <name>pamcp48-600</name>
</geneLocation>
<dbReference type="PANTHER" id="PTHR45586:SF1">
    <property type="entry name" value="LIPOPOLYSACCHARIDE ASSEMBLY PROTEIN B"/>
    <property type="match status" value="1"/>
</dbReference>
<proteinExistence type="predicted"/>
<dbReference type="NCBIfam" id="TIGR02917">
    <property type="entry name" value="PEP_TPR_lipo"/>
    <property type="match status" value="1"/>
</dbReference>
<dbReference type="RefSeq" id="WP_071961044.1">
    <property type="nucleotide sequence ID" value="NZ_CP018025.1"/>
</dbReference>
<organism evidence="4 5">
    <name type="scientific">Alteromonas mediterranea</name>
    <dbReference type="NCBI Taxonomy" id="314275"/>
    <lineage>
        <taxon>Bacteria</taxon>
        <taxon>Pseudomonadati</taxon>
        <taxon>Pseudomonadota</taxon>
        <taxon>Gammaproteobacteria</taxon>
        <taxon>Alteromonadales</taxon>
        <taxon>Alteromonadaceae</taxon>
        <taxon>Alteromonas/Salinimonas group</taxon>
        <taxon>Alteromonas</taxon>
    </lineage>
</organism>
<dbReference type="EMBL" id="CP018025">
    <property type="protein sequence ID" value="APD92423.1"/>
    <property type="molecule type" value="Genomic_DNA"/>
</dbReference>
<gene>
    <name evidence="4" type="ORF">BM524_21210</name>
</gene>
<dbReference type="InterPro" id="IPR051012">
    <property type="entry name" value="CellSynth/LPSAsmb/PSIAsmb"/>
</dbReference>
<dbReference type="Gene3D" id="1.25.40.10">
    <property type="entry name" value="Tetratricopeptide repeat domain"/>
    <property type="match status" value="3"/>
</dbReference>
<dbReference type="Pfam" id="PF13432">
    <property type="entry name" value="TPR_16"/>
    <property type="match status" value="3"/>
</dbReference>
<keyword evidence="2 3" id="KW-0802">TPR repeat</keyword>
<evidence type="ECO:0000256" key="2">
    <source>
        <dbReference type="ARBA" id="ARBA00022803"/>
    </source>
</evidence>
<dbReference type="PANTHER" id="PTHR45586">
    <property type="entry name" value="TPR REPEAT-CONTAINING PROTEIN PA4667"/>
    <property type="match status" value="1"/>
</dbReference>
<dbReference type="InterPro" id="IPR014266">
    <property type="entry name" value="PEP-CTERM_TPR_PrsT"/>
</dbReference>